<feature type="compositionally biased region" description="Basic residues" evidence="1">
    <location>
        <begin position="335"/>
        <end position="344"/>
    </location>
</feature>
<dbReference type="InterPro" id="IPR050801">
    <property type="entry name" value="Ca-Dep_Lectins_ImmuneDev"/>
</dbReference>
<name>A0A8I6RYF5_CIMLE</name>
<dbReference type="SMART" id="SM00034">
    <property type="entry name" value="CLECT"/>
    <property type="match status" value="1"/>
</dbReference>
<dbReference type="PROSITE" id="PS50041">
    <property type="entry name" value="C_TYPE_LECTIN_2"/>
    <property type="match status" value="1"/>
</dbReference>
<dbReference type="PANTHER" id="PTHR22801:SF63">
    <property type="entry name" value="C-TYPE LECTIN DOMAIN-CONTAINING PROTEIN"/>
    <property type="match status" value="1"/>
</dbReference>
<feature type="domain" description="C-type lectin" evidence="2">
    <location>
        <begin position="151"/>
        <end position="263"/>
    </location>
</feature>
<sequence>MIDKDILCQESNMSKMDTHLATIACLCFIFLPTFAIIRCAHNNKPKTSRFHFVAACTQSIMKVIASSYINDLQACMQFAVRYRGMAINFSQREMLHKVVRNYSGPTCIVYDCPEFDVMDSVEWNTVFDYYSSYARPIPKTNVSCIPKVGVYQLHKERKNYTEAEEICEEEGGFLADITSEMYTVHITSLISSQKVKKAYIGLYENEQTREFVTSQDVPLNCIQYRAWAPGEPKPTKEERCGVVTPNRQWKAVPCKKRFPFICEISPSGPYRPCRKIRNKRKRRQCIRKFKRSFPRKNRRPKCGDPSVKYNYFEIDNYNEQHDEHKENNSTTTPKPSKRPKTRHH</sequence>
<evidence type="ECO:0000313" key="4">
    <source>
        <dbReference type="Proteomes" id="UP000494040"/>
    </source>
</evidence>
<dbReference type="InterPro" id="IPR001304">
    <property type="entry name" value="C-type_lectin-like"/>
</dbReference>
<protein>
    <recommendedName>
        <fullName evidence="2">C-type lectin domain-containing protein</fullName>
    </recommendedName>
</protein>
<organism evidence="3 4">
    <name type="scientific">Cimex lectularius</name>
    <name type="common">Bed bug</name>
    <name type="synonym">Acanthia lectularia</name>
    <dbReference type="NCBI Taxonomy" id="79782"/>
    <lineage>
        <taxon>Eukaryota</taxon>
        <taxon>Metazoa</taxon>
        <taxon>Ecdysozoa</taxon>
        <taxon>Arthropoda</taxon>
        <taxon>Hexapoda</taxon>
        <taxon>Insecta</taxon>
        <taxon>Pterygota</taxon>
        <taxon>Neoptera</taxon>
        <taxon>Paraneoptera</taxon>
        <taxon>Hemiptera</taxon>
        <taxon>Heteroptera</taxon>
        <taxon>Panheteroptera</taxon>
        <taxon>Cimicomorpha</taxon>
        <taxon>Cimicidae</taxon>
        <taxon>Cimex</taxon>
    </lineage>
</organism>
<keyword evidence="4" id="KW-1185">Reference proteome</keyword>
<dbReference type="RefSeq" id="XP_014253174.1">
    <property type="nucleotide sequence ID" value="XM_014397688.2"/>
</dbReference>
<dbReference type="Gene3D" id="3.10.100.10">
    <property type="entry name" value="Mannose-Binding Protein A, subunit A"/>
    <property type="match status" value="1"/>
</dbReference>
<dbReference type="PANTHER" id="PTHR22801">
    <property type="entry name" value="LITHOSTATHINE"/>
    <property type="match status" value="1"/>
</dbReference>
<dbReference type="GeneID" id="106668713"/>
<dbReference type="CDD" id="cd00037">
    <property type="entry name" value="CLECT"/>
    <property type="match status" value="1"/>
</dbReference>
<feature type="region of interest" description="Disordered" evidence="1">
    <location>
        <begin position="318"/>
        <end position="344"/>
    </location>
</feature>
<dbReference type="InterPro" id="IPR016187">
    <property type="entry name" value="CTDL_fold"/>
</dbReference>
<dbReference type="OMA" id="FLYRAWH"/>
<dbReference type="KEGG" id="clec:106668713"/>
<dbReference type="InterPro" id="IPR016186">
    <property type="entry name" value="C-type_lectin-like/link_sf"/>
</dbReference>
<dbReference type="SUPFAM" id="SSF56436">
    <property type="entry name" value="C-type lectin-like"/>
    <property type="match status" value="1"/>
</dbReference>
<evidence type="ECO:0000259" key="2">
    <source>
        <dbReference type="PROSITE" id="PS50041"/>
    </source>
</evidence>
<accession>A0A8I6RYF5</accession>
<dbReference type="EnsemblMetazoa" id="XM_014397688.2">
    <property type="protein sequence ID" value="XP_014253174.1"/>
    <property type="gene ID" value="LOC106668713"/>
</dbReference>
<feature type="compositionally biased region" description="Basic and acidic residues" evidence="1">
    <location>
        <begin position="318"/>
        <end position="327"/>
    </location>
</feature>
<evidence type="ECO:0000256" key="1">
    <source>
        <dbReference type="SAM" id="MobiDB-lite"/>
    </source>
</evidence>
<proteinExistence type="predicted"/>
<dbReference type="Pfam" id="PF00059">
    <property type="entry name" value="Lectin_C"/>
    <property type="match status" value="1"/>
</dbReference>
<dbReference type="Proteomes" id="UP000494040">
    <property type="component" value="Unassembled WGS sequence"/>
</dbReference>
<evidence type="ECO:0000313" key="3">
    <source>
        <dbReference type="EnsemblMetazoa" id="XP_014253174.1"/>
    </source>
</evidence>
<dbReference type="AlphaFoldDB" id="A0A8I6RYF5"/>
<reference evidence="3" key="1">
    <citation type="submission" date="2022-01" db="UniProtKB">
        <authorList>
            <consortium name="EnsemblMetazoa"/>
        </authorList>
    </citation>
    <scope>IDENTIFICATION</scope>
</reference>
<dbReference type="OrthoDB" id="8066719at2759"/>